<feature type="transmembrane region" description="Helical" evidence="6">
    <location>
        <begin position="366"/>
        <end position="383"/>
    </location>
</feature>
<proteinExistence type="predicted"/>
<evidence type="ECO:0000256" key="3">
    <source>
        <dbReference type="ARBA" id="ARBA00022692"/>
    </source>
</evidence>
<evidence type="ECO:0000256" key="6">
    <source>
        <dbReference type="SAM" id="Phobius"/>
    </source>
</evidence>
<keyword evidence="9" id="KW-1185">Reference proteome</keyword>
<dbReference type="PANTHER" id="PTHR42718">
    <property type="entry name" value="MAJOR FACILITATOR SUPERFAMILY MULTIDRUG TRANSPORTER MFSC"/>
    <property type="match status" value="1"/>
</dbReference>
<feature type="transmembrane region" description="Helical" evidence="6">
    <location>
        <begin position="265"/>
        <end position="285"/>
    </location>
</feature>
<evidence type="ECO:0000313" key="8">
    <source>
        <dbReference type="EMBL" id="MBA8878733.1"/>
    </source>
</evidence>
<dbReference type="SUPFAM" id="SSF103473">
    <property type="entry name" value="MFS general substrate transporter"/>
    <property type="match status" value="1"/>
</dbReference>
<dbReference type="InterPro" id="IPR011701">
    <property type="entry name" value="MFS"/>
</dbReference>
<reference evidence="8 9" key="1">
    <citation type="submission" date="2020-07" db="EMBL/GenBank/DDBJ databases">
        <title>Genomic Encyclopedia of Type Strains, Phase IV (KMG-V): Genome sequencing to study the core and pangenomes of soil and plant-associated prokaryotes.</title>
        <authorList>
            <person name="Whitman W."/>
        </authorList>
    </citation>
    <scope>NUCLEOTIDE SEQUENCE [LARGE SCALE GENOMIC DNA]</scope>
    <source>
        <strain evidence="8 9">AN3</strain>
    </source>
</reference>
<dbReference type="InterPro" id="IPR020846">
    <property type="entry name" value="MFS_dom"/>
</dbReference>
<dbReference type="GO" id="GO:0016020">
    <property type="term" value="C:membrane"/>
    <property type="evidence" value="ECO:0007669"/>
    <property type="project" value="UniProtKB-SubCell"/>
</dbReference>
<dbReference type="Gene3D" id="1.20.1250.20">
    <property type="entry name" value="MFS general substrate transporter like domains"/>
    <property type="match status" value="1"/>
</dbReference>
<comment type="subcellular location">
    <subcellularLocation>
        <location evidence="1">Membrane</location>
        <topology evidence="1">Multi-pass membrane protein</topology>
    </subcellularLocation>
</comment>
<feature type="transmembrane region" description="Helical" evidence="6">
    <location>
        <begin position="395"/>
        <end position="415"/>
    </location>
</feature>
<evidence type="ECO:0000256" key="5">
    <source>
        <dbReference type="ARBA" id="ARBA00023136"/>
    </source>
</evidence>
<feature type="transmembrane region" description="Helical" evidence="6">
    <location>
        <begin position="427"/>
        <end position="454"/>
    </location>
</feature>
<evidence type="ECO:0000256" key="2">
    <source>
        <dbReference type="ARBA" id="ARBA00022448"/>
    </source>
</evidence>
<feature type="transmembrane region" description="Helical" evidence="6">
    <location>
        <begin position="167"/>
        <end position="189"/>
    </location>
</feature>
<dbReference type="Pfam" id="PF07690">
    <property type="entry name" value="MFS_1"/>
    <property type="match status" value="1"/>
</dbReference>
<evidence type="ECO:0000256" key="4">
    <source>
        <dbReference type="ARBA" id="ARBA00022989"/>
    </source>
</evidence>
<dbReference type="PANTHER" id="PTHR42718:SF9">
    <property type="entry name" value="MAJOR FACILITATOR SUPERFAMILY MULTIDRUG TRANSPORTER MFSC"/>
    <property type="match status" value="1"/>
</dbReference>
<dbReference type="AlphaFoldDB" id="A0A839EF25"/>
<feature type="domain" description="Major facilitator superfamily (MFS) profile" evidence="7">
    <location>
        <begin position="45"/>
        <end position="544"/>
    </location>
</feature>
<dbReference type="PROSITE" id="PS50850">
    <property type="entry name" value="MFS"/>
    <property type="match status" value="1"/>
</dbReference>
<accession>A0A839EF25</accession>
<dbReference type="InterPro" id="IPR036259">
    <property type="entry name" value="MFS_trans_sf"/>
</dbReference>
<name>A0A839EF25_9HYPH</name>
<keyword evidence="4 6" id="KW-1133">Transmembrane helix</keyword>
<dbReference type="Proteomes" id="UP000549052">
    <property type="component" value="Unassembled WGS sequence"/>
</dbReference>
<evidence type="ECO:0000256" key="1">
    <source>
        <dbReference type="ARBA" id="ARBA00004141"/>
    </source>
</evidence>
<organism evidence="8 9">
    <name type="scientific">Phyllobacterium myrsinacearum</name>
    <dbReference type="NCBI Taxonomy" id="28101"/>
    <lineage>
        <taxon>Bacteria</taxon>
        <taxon>Pseudomonadati</taxon>
        <taxon>Pseudomonadota</taxon>
        <taxon>Alphaproteobacteria</taxon>
        <taxon>Hyphomicrobiales</taxon>
        <taxon>Phyllobacteriaceae</taxon>
        <taxon>Phyllobacterium</taxon>
    </lineage>
</organism>
<feature type="transmembrane region" description="Helical" evidence="6">
    <location>
        <begin position="135"/>
        <end position="155"/>
    </location>
</feature>
<gene>
    <name evidence="8" type="ORF">FHW16_002445</name>
</gene>
<feature type="transmembrane region" description="Helical" evidence="6">
    <location>
        <begin position="40"/>
        <end position="64"/>
    </location>
</feature>
<dbReference type="EMBL" id="JACGXN010000002">
    <property type="protein sequence ID" value="MBA8878733.1"/>
    <property type="molecule type" value="Genomic_DNA"/>
</dbReference>
<protein>
    <submittedName>
        <fullName evidence="8">MFS family permease</fullName>
    </submittedName>
</protein>
<evidence type="ECO:0000259" key="7">
    <source>
        <dbReference type="PROSITE" id="PS50850"/>
    </source>
</evidence>
<feature type="transmembrane region" description="Helical" evidence="6">
    <location>
        <begin position="235"/>
        <end position="259"/>
    </location>
</feature>
<keyword evidence="2" id="KW-0813">Transport</keyword>
<feature type="transmembrane region" description="Helical" evidence="6">
    <location>
        <begin position="297"/>
        <end position="316"/>
    </location>
</feature>
<feature type="transmembrane region" description="Helical" evidence="6">
    <location>
        <begin position="521"/>
        <end position="542"/>
    </location>
</feature>
<keyword evidence="3 6" id="KW-0812">Transmembrane</keyword>
<feature type="transmembrane region" description="Helical" evidence="6">
    <location>
        <begin position="111"/>
        <end position="129"/>
    </location>
</feature>
<feature type="transmembrane region" description="Helical" evidence="6">
    <location>
        <begin position="201"/>
        <end position="223"/>
    </location>
</feature>
<keyword evidence="5 6" id="KW-0472">Membrane</keyword>
<sequence>MIPEAEFVGYDPLKLQPEPPEEAVLSDTPPPVPPLPMSPYWSAVYIAASTLISLTQGLGMNLIATNVSQIQGYLGATNTETTWLIAAYMAPNVSLSVALVKIRSQYGLRNFAELSIAGFVLISLMHLFVTDLQSAIIIRFFSGIAASPMSTLAFLYMLEAFPPARKLTVAVCLVLTNISLASPLARFLSPSLLEFGQWRGLYMFEVSLAFIAFAIIYLLPLTPPPRAKVIEKLDIVSYLLIAVGFGCTAVFLVTGRLYWWTEVPWLGILLAVAVVTVTLAVVIDLNRAKPLLDIRWIVSKEILHLAGTILLFRLIVSEQATVATNFFQNLGLLNEQIATLYAVMMVSMVVAGLCCAAVMTPERGPAIHVVALVFLIIGSYMDSQATNLTRPENMYVSQALIAAATVIFLPPAMSAGLTSALKRGPVYILNFFVVFLATQSLGGLLGTAVFGSFITIREKFHSNVLAEHIVLSDPLVAQRVAQLAGGYGRVITDKVLLNAEGVALLSQQTTREANILAYNDAFFLIAGISFFALVALLTHVSFRYAAGRFILPRVTGEMAQPSS</sequence>
<comment type="caution">
    <text evidence="8">The sequence shown here is derived from an EMBL/GenBank/DDBJ whole genome shotgun (WGS) entry which is preliminary data.</text>
</comment>
<evidence type="ECO:0000313" key="9">
    <source>
        <dbReference type="Proteomes" id="UP000549052"/>
    </source>
</evidence>
<dbReference type="GO" id="GO:0022857">
    <property type="term" value="F:transmembrane transporter activity"/>
    <property type="evidence" value="ECO:0007669"/>
    <property type="project" value="InterPro"/>
</dbReference>
<feature type="transmembrane region" description="Helical" evidence="6">
    <location>
        <begin position="336"/>
        <end position="359"/>
    </location>
</feature>